<keyword evidence="3 8" id="KW-0694">RNA-binding</keyword>
<dbReference type="GO" id="GO:0019843">
    <property type="term" value="F:rRNA binding"/>
    <property type="evidence" value="ECO:0007669"/>
    <property type="project" value="UniProtKB-UniRule"/>
</dbReference>
<keyword evidence="2 8" id="KW-0699">rRNA-binding</keyword>
<dbReference type="EMBL" id="MHFR01000033">
    <property type="protein sequence ID" value="OGW98471.1"/>
    <property type="molecule type" value="Genomic_DNA"/>
</dbReference>
<dbReference type="Proteomes" id="UP000178187">
    <property type="component" value="Unassembled WGS sequence"/>
</dbReference>
<accession>A0A1G1L027</accession>
<gene>
    <name evidence="8" type="primary">rpsC</name>
    <name evidence="11" type="ORF">A3G33_09150</name>
</gene>
<dbReference type="NCBIfam" id="TIGR01009">
    <property type="entry name" value="rpsC_bact"/>
    <property type="match status" value="1"/>
</dbReference>
<evidence type="ECO:0000256" key="8">
    <source>
        <dbReference type="HAMAP-Rule" id="MF_01309"/>
    </source>
</evidence>
<proteinExistence type="inferred from homology"/>
<evidence type="ECO:0000256" key="3">
    <source>
        <dbReference type="ARBA" id="ARBA00022884"/>
    </source>
</evidence>
<evidence type="ECO:0000256" key="4">
    <source>
        <dbReference type="ARBA" id="ARBA00022980"/>
    </source>
</evidence>
<dbReference type="HAMAP" id="MF_01309_B">
    <property type="entry name" value="Ribosomal_uS3_B"/>
    <property type="match status" value="1"/>
</dbReference>
<dbReference type="AlphaFoldDB" id="A0A1G1L027"/>
<dbReference type="SUPFAM" id="SSF54814">
    <property type="entry name" value="Prokaryotic type KH domain (KH-domain type II)"/>
    <property type="match status" value="1"/>
</dbReference>
<comment type="similarity">
    <text evidence="1 8">Belongs to the universal ribosomal protein uS3 family.</text>
</comment>
<dbReference type="PANTHER" id="PTHR11760">
    <property type="entry name" value="30S/40S RIBOSOMAL PROTEIN S3"/>
    <property type="match status" value="1"/>
</dbReference>
<keyword evidence="5 8" id="KW-0687">Ribonucleoprotein</keyword>
<feature type="compositionally biased region" description="Polar residues" evidence="9">
    <location>
        <begin position="246"/>
        <end position="266"/>
    </location>
</feature>
<sequence length="273" mass="30246">MGQKAHPYGLRLGYIRDWKSKWFARKELKDLLHEDLRIRKFLTKKLKPAGVADIIIERSAGKVRISIFTARPGIIIGRGGQEINRLRDDLADLTKSQIALDIKEVQVPQVNAQLAAENVAMQLEKRVSFRKAMKKAVSSCLSKGAGGIKIQCKGRLGGSEIARSEGYKEGKVPLSTFRADVAYGFSEAFTTYGTIGVKVWIYHGDVLVKKEQAEAQKKRQQLAEMVERKEHGKSKASGEKLEVSESIESSPKQAEVNSQADLTKQNPPEGGVN</sequence>
<dbReference type="InterPro" id="IPR005704">
    <property type="entry name" value="Ribosomal_uS3_bac-typ"/>
</dbReference>
<evidence type="ECO:0000259" key="10">
    <source>
        <dbReference type="PROSITE" id="PS50823"/>
    </source>
</evidence>
<dbReference type="SMART" id="SM00322">
    <property type="entry name" value="KH"/>
    <property type="match status" value="1"/>
</dbReference>
<dbReference type="PROSITE" id="PS50823">
    <property type="entry name" value="KH_TYPE_2"/>
    <property type="match status" value="1"/>
</dbReference>
<dbReference type="Pfam" id="PF07650">
    <property type="entry name" value="KH_2"/>
    <property type="match status" value="1"/>
</dbReference>
<dbReference type="InterPro" id="IPR001351">
    <property type="entry name" value="Ribosomal_uS3_C"/>
</dbReference>
<dbReference type="Pfam" id="PF00189">
    <property type="entry name" value="Ribosomal_S3_C"/>
    <property type="match status" value="1"/>
</dbReference>
<dbReference type="GO" id="GO:0003735">
    <property type="term" value="F:structural constituent of ribosome"/>
    <property type="evidence" value="ECO:0007669"/>
    <property type="project" value="InterPro"/>
</dbReference>
<dbReference type="InterPro" id="IPR057258">
    <property type="entry name" value="Ribosomal_uS3"/>
</dbReference>
<comment type="function">
    <text evidence="6 8">Binds the lower part of the 30S subunit head. Binds mRNA in the 70S ribosome, positioning it for translation.</text>
</comment>
<dbReference type="PANTHER" id="PTHR11760:SF19">
    <property type="entry name" value="SMALL RIBOSOMAL SUBUNIT PROTEIN US3C"/>
    <property type="match status" value="1"/>
</dbReference>
<dbReference type="SUPFAM" id="SSF54821">
    <property type="entry name" value="Ribosomal protein S3 C-terminal domain"/>
    <property type="match status" value="1"/>
</dbReference>
<dbReference type="Gene3D" id="3.30.1140.32">
    <property type="entry name" value="Ribosomal protein S3, C-terminal domain"/>
    <property type="match status" value="1"/>
</dbReference>
<evidence type="ECO:0000256" key="7">
    <source>
        <dbReference type="ARBA" id="ARBA00035257"/>
    </source>
</evidence>
<dbReference type="InterPro" id="IPR004087">
    <property type="entry name" value="KH_dom"/>
</dbReference>
<name>A0A1G1L027_9BACT</name>
<keyword evidence="4 8" id="KW-0689">Ribosomal protein</keyword>
<evidence type="ECO:0000256" key="1">
    <source>
        <dbReference type="ARBA" id="ARBA00010761"/>
    </source>
</evidence>
<organism evidence="11 12">
    <name type="scientific">Candidatus Danuiimicrobium aquiferis</name>
    <dbReference type="NCBI Taxonomy" id="1801832"/>
    <lineage>
        <taxon>Bacteria</taxon>
        <taxon>Pseudomonadati</taxon>
        <taxon>Candidatus Omnitrophota</taxon>
        <taxon>Candidatus Danuiimicrobium</taxon>
    </lineage>
</organism>
<dbReference type="CDD" id="cd02412">
    <property type="entry name" value="KH-II_30S_S3"/>
    <property type="match status" value="1"/>
</dbReference>
<dbReference type="FunFam" id="3.30.300.20:FF:000001">
    <property type="entry name" value="30S ribosomal protein S3"/>
    <property type="match status" value="1"/>
</dbReference>
<dbReference type="InterPro" id="IPR015946">
    <property type="entry name" value="KH_dom-like_a/b"/>
</dbReference>
<evidence type="ECO:0000256" key="5">
    <source>
        <dbReference type="ARBA" id="ARBA00023274"/>
    </source>
</evidence>
<dbReference type="InterPro" id="IPR036419">
    <property type="entry name" value="Ribosomal_S3_C_sf"/>
</dbReference>
<comment type="caution">
    <text evidence="11">The sequence shown here is derived from an EMBL/GenBank/DDBJ whole genome shotgun (WGS) entry which is preliminary data.</text>
</comment>
<dbReference type="GO" id="GO:0006412">
    <property type="term" value="P:translation"/>
    <property type="evidence" value="ECO:0007669"/>
    <property type="project" value="UniProtKB-UniRule"/>
</dbReference>
<dbReference type="InterPro" id="IPR004044">
    <property type="entry name" value="KH_dom_type_2"/>
</dbReference>
<reference evidence="11 12" key="1">
    <citation type="journal article" date="2016" name="Nat. Commun.">
        <title>Thousands of microbial genomes shed light on interconnected biogeochemical processes in an aquifer system.</title>
        <authorList>
            <person name="Anantharaman K."/>
            <person name="Brown C.T."/>
            <person name="Hug L.A."/>
            <person name="Sharon I."/>
            <person name="Castelle C.J."/>
            <person name="Probst A.J."/>
            <person name="Thomas B.C."/>
            <person name="Singh A."/>
            <person name="Wilkins M.J."/>
            <person name="Karaoz U."/>
            <person name="Brodie E.L."/>
            <person name="Williams K.H."/>
            <person name="Hubbard S.S."/>
            <person name="Banfield J.F."/>
        </authorList>
    </citation>
    <scope>NUCLEOTIDE SEQUENCE [LARGE SCALE GENOMIC DNA]</scope>
</reference>
<comment type="subunit">
    <text evidence="8">Part of the 30S ribosomal subunit. Forms a tight complex with proteins S10 and S14.</text>
</comment>
<evidence type="ECO:0000256" key="6">
    <source>
        <dbReference type="ARBA" id="ARBA00024998"/>
    </source>
</evidence>
<feature type="region of interest" description="Disordered" evidence="9">
    <location>
        <begin position="218"/>
        <end position="273"/>
    </location>
</feature>
<dbReference type="Gene3D" id="3.30.300.20">
    <property type="match status" value="1"/>
</dbReference>
<feature type="domain" description="KH type-2" evidence="10">
    <location>
        <begin position="38"/>
        <end position="106"/>
    </location>
</feature>
<dbReference type="GO" id="GO:0022627">
    <property type="term" value="C:cytosolic small ribosomal subunit"/>
    <property type="evidence" value="ECO:0007669"/>
    <property type="project" value="TreeGrafter"/>
</dbReference>
<evidence type="ECO:0000313" key="12">
    <source>
        <dbReference type="Proteomes" id="UP000178187"/>
    </source>
</evidence>
<evidence type="ECO:0000256" key="9">
    <source>
        <dbReference type="SAM" id="MobiDB-lite"/>
    </source>
</evidence>
<evidence type="ECO:0000313" key="11">
    <source>
        <dbReference type="EMBL" id="OGW98471.1"/>
    </source>
</evidence>
<dbReference type="InterPro" id="IPR009019">
    <property type="entry name" value="KH_sf_prok-type"/>
</dbReference>
<protein>
    <recommendedName>
        <fullName evidence="7 8">Small ribosomal subunit protein uS3</fullName>
    </recommendedName>
</protein>
<evidence type="ECO:0000256" key="2">
    <source>
        <dbReference type="ARBA" id="ARBA00022730"/>
    </source>
</evidence>
<dbReference type="GO" id="GO:0003729">
    <property type="term" value="F:mRNA binding"/>
    <property type="evidence" value="ECO:0007669"/>
    <property type="project" value="UniProtKB-UniRule"/>
</dbReference>